<comment type="caution">
    <text evidence="2">The sequence shown here is derived from an EMBL/GenBank/DDBJ whole genome shotgun (WGS) entry which is preliminary data.</text>
</comment>
<dbReference type="InterPro" id="IPR007899">
    <property type="entry name" value="CHAD_dom"/>
</dbReference>
<evidence type="ECO:0000313" key="3">
    <source>
        <dbReference type="Proteomes" id="UP001549047"/>
    </source>
</evidence>
<protein>
    <submittedName>
        <fullName evidence="2">CHAD domain-containing protein</fullName>
    </submittedName>
</protein>
<sequence length="302" mass="33486">MPKLDPAKPLSRSVPDVARHHLDTAIEQMDEQRNGIETAVHQTRKHLKRVRALIRLVEHCDPKHMKPIRRALSEAARGLSEVRDATALVECAESLASYLEGRKAGDMARPLKEAVERRRDLLALEAPSLTRLTDPVIAACRQAAQGLEKASFGHHGEAAETLAEGRSRNHRKARATLEVCHHGGHPEAFHDLRKCAQATVFQAAFLADAWPFAMAAEAAEAKVLTDVLGHEHDLEVLNILLHSEPHLFGAIADRDRLAELIMERRAALRHDAMTIAARLYPDGAKREAKRFAALWKLAAAKK</sequence>
<dbReference type="EMBL" id="JBEPMB010000004">
    <property type="protein sequence ID" value="MET3614512.1"/>
    <property type="molecule type" value="Genomic_DNA"/>
</dbReference>
<reference evidence="2 3" key="1">
    <citation type="submission" date="2024-06" db="EMBL/GenBank/DDBJ databases">
        <title>Genomic Encyclopedia of Type Strains, Phase IV (KMG-IV): sequencing the most valuable type-strain genomes for metagenomic binning, comparative biology and taxonomic classification.</title>
        <authorList>
            <person name="Goeker M."/>
        </authorList>
    </citation>
    <scope>NUCLEOTIDE SEQUENCE [LARGE SCALE GENOMIC DNA]</scope>
    <source>
        <strain evidence="2 3">DSM 29780</strain>
    </source>
</reference>
<name>A0ABV2J187_9HYPH</name>
<evidence type="ECO:0000313" key="2">
    <source>
        <dbReference type="EMBL" id="MET3614512.1"/>
    </source>
</evidence>
<proteinExistence type="predicted"/>
<dbReference type="InterPro" id="IPR038186">
    <property type="entry name" value="CHAD_dom_sf"/>
</dbReference>
<dbReference type="Proteomes" id="UP001549047">
    <property type="component" value="Unassembled WGS sequence"/>
</dbReference>
<dbReference type="PANTHER" id="PTHR39339:SF1">
    <property type="entry name" value="CHAD DOMAIN-CONTAINING PROTEIN"/>
    <property type="match status" value="1"/>
</dbReference>
<dbReference type="Gene3D" id="1.40.20.10">
    <property type="entry name" value="CHAD domain"/>
    <property type="match status" value="1"/>
</dbReference>
<dbReference type="Pfam" id="PF05235">
    <property type="entry name" value="CHAD"/>
    <property type="match status" value="1"/>
</dbReference>
<dbReference type="PROSITE" id="PS51708">
    <property type="entry name" value="CHAD"/>
    <property type="match status" value="1"/>
</dbReference>
<dbReference type="RefSeq" id="WP_354557013.1">
    <property type="nucleotide sequence ID" value="NZ_JBEPMB010000004.1"/>
</dbReference>
<dbReference type="PANTHER" id="PTHR39339">
    <property type="entry name" value="SLR1444 PROTEIN"/>
    <property type="match status" value="1"/>
</dbReference>
<gene>
    <name evidence="2" type="ORF">ABID16_002849</name>
</gene>
<accession>A0ABV2J187</accession>
<organism evidence="2 3">
    <name type="scientific">Rhizobium aquaticum</name>
    <dbReference type="NCBI Taxonomy" id="1549636"/>
    <lineage>
        <taxon>Bacteria</taxon>
        <taxon>Pseudomonadati</taxon>
        <taxon>Pseudomonadota</taxon>
        <taxon>Alphaproteobacteria</taxon>
        <taxon>Hyphomicrobiales</taxon>
        <taxon>Rhizobiaceae</taxon>
        <taxon>Rhizobium/Agrobacterium group</taxon>
        <taxon>Rhizobium</taxon>
    </lineage>
</organism>
<feature type="domain" description="CHAD" evidence="1">
    <location>
        <begin position="3"/>
        <end position="290"/>
    </location>
</feature>
<keyword evidence="3" id="KW-1185">Reference proteome</keyword>
<evidence type="ECO:0000259" key="1">
    <source>
        <dbReference type="PROSITE" id="PS51708"/>
    </source>
</evidence>
<dbReference type="SMART" id="SM00880">
    <property type="entry name" value="CHAD"/>
    <property type="match status" value="1"/>
</dbReference>